<dbReference type="InterPro" id="IPR042184">
    <property type="entry name" value="YqeY/Aim41_N"/>
</dbReference>
<evidence type="ECO:0000256" key="5">
    <source>
        <dbReference type="ARBA" id="ARBA00023004"/>
    </source>
</evidence>
<sequence length="641" mass="71959">MLWHICWLALAVPAAVITVYVACALTYTQIRWHHWLRDVPGPARETWLMGNLRTFMYRDIGAVCRAWAQTYGGAVRFWGNFGEPRLMLMDPVAFDYVFRKRTYAFPKMRISQRLIASFMGNGLIVSEGMDHRRQRRAIQPGFQARNIKRLAPVFQEHVYDAMDYLDASLQRSETALVDMYATMSAATLDALGDGALGVKFGALASLRSDPNGAVCEAHPLTAALERAQFIASHPGWFTVMVDILSMYFPALEHIPVGLSSRAFRRATRVLFNLAGKVVEDAKARIKAGEPSPDILSALLRANANAERDSEEKRSILDRNVLTNAELHAQVSTFIFAGHETTSTQLAWLFLFLAQDQTRQHTLRRAVVEKRASLGLAPQASSTGDRALSEEELDDIPYLDWCIRECLRVQSAVHTTSRVATETEWIPLSNGKHVQVHPGMVLLFPLSAFMTSEVYWGPEPDAFRPERWSEPMPGRSVIPAHHGLSFLMGPRACIGSSFAILEMKVFIATILPSFHFEWDGRPIVPKMWPVARDVPARPPSGPNPLDEPTLANVKQKWKQARLAKDSELATLLGGILTDLQYAQKTKMQPNQKPPSIIKMLQKGIKKRTDAAKVFRQAKPAPRVDLAEKEEHEVRILQDLLPK</sequence>
<keyword evidence="6" id="KW-0349">Heme</keyword>
<keyword evidence="3 6" id="KW-0479">Metal-binding</keyword>
<organism evidence="8 9">
    <name type="scientific">Malassezia arunalokei</name>
    <dbReference type="NCBI Taxonomy" id="1514897"/>
    <lineage>
        <taxon>Eukaryota</taxon>
        <taxon>Fungi</taxon>
        <taxon>Dikarya</taxon>
        <taxon>Basidiomycota</taxon>
        <taxon>Ustilaginomycotina</taxon>
        <taxon>Malasseziomycetes</taxon>
        <taxon>Malasseziales</taxon>
        <taxon>Malasseziaceae</taxon>
        <taxon>Malassezia</taxon>
    </lineage>
</organism>
<dbReference type="Proteomes" id="UP001217582">
    <property type="component" value="Chromosome 5"/>
</dbReference>
<dbReference type="Pfam" id="PF09424">
    <property type="entry name" value="YqeY"/>
    <property type="match status" value="1"/>
</dbReference>
<dbReference type="InterPro" id="IPR019004">
    <property type="entry name" value="YqeY/Aim41"/>
</dbReference>
<gene>
    <name evidence="7" type="primary">AIM41</name>
    <name evidence="8" type="ORF">MARU1_002710</name>
</gene>
<reference evidence="8 9" key="1">
    <citation type="submission" date="2023-03" db="EMBL/GenBank/DDBJ databases">
        <title>Mating type loci evolution in Malassezia.</title>
        <authorList>
            <person name="Coelho M.A."/>
        </authorList>
    </citation>
    <scope>NUCLEOTIDE SEQUENCE [LARGE SCALE GENOMIC DNA]</scope>
    <source>
        <strain evidence="8 9">CBS 13387</strain>
    </source>
</reference>
<evidence type="ECO:0000256" key="7">
    <source>
        <dbReference type="RuleBase" id="RU365099"/>
    </source>
</evidence>
<feature type="binding site" description="axial binding residue" evidence="6">
    <location>
        <position position="492"/>
    </location>
    <ligand>
        <name>heme</name>
        <dbReference type="ChEBI" id="CHEBI:30413"/>
    </ligand>
    <ligandPart>
        <name>Fe</name>
        <dbReference type="ChEBI" id="CHEBI:18248"/>
    </ligandPart>
</feature>
<keyword evidence="5 6" id="KW-0408">Iron</keyword>
<dbReference type="InterPro" id="IPR002403">
    <property type="entry name" value="Cyt_P450_E_grp-IV"/>
</dbReference>
<comment type="subcellular location">
    <subcellularLocation>
        <location evidence="7">Mitochondrion</location>
    </subcellularLocation>
</comment>
<dbReference type="PANTHER" id="PTHR24305">
    <property type="entry name" value="CYTOCHROME P450"/>
    <property type="match status" value="1"/>
</dbReference>
<comment type="similarity">
    <text evidence="2">Belongs to the cytochrome P450 family.</text>
</comment>
<proteinExistence type="inferred from homology"/>
<protein>
    <recommendedName>
        <fullName evidence="7">Altered inheritance of mitochondria protein 41</fullName>
    </recommendedName>
</protein>
<dbReference type="InterPro" id="IPR050121">
    <property type="entry name" value="Cytochrome_P450_monoxygenase"/>
</dbReference>
<evidence type="ECO:0000313" key="9">
    <source>
        <dbReference type="Proteomes" id="UP001217582"/>
    </source>
</evidence>
<dbReference type="Pfam" id="PF00067">
    <property type="entry name" value="p450"/>
    <property type="match status" value="1"/>
</dbReference>
<dbReference type="SUPFAM" id="SSF89095">
    <property type="entry name" value="GatB/YqeY motif"/>
    <property type="match status" value="1"/>
</dbReference>
<comment type="similarity">
    <text evidence="7">Belongs to the AIM41 family.</text>
</comment>
<name>A0AAJ5Z475_9BASI</name>
<dbReference type="InterPro" id="IPR036396">
    <property type="entry name" value="Cyt_P450_sf"/>
</dbReference>
<keyword evidence="4" id="KW-0560">Oxidoreductase</keyword>
<dbReference type="SUPFAM" id="SSF48264">
    <property type="entry name" value="Cytochrome P450"/>
    <property type="match status" value="1"/>
</dbReference>
<dbReference type="PRINTS" id="PR00465">
    <property type="entry name" value="EP450IV"/>
</dbReference>
<dbReference type="GO" id="GO:0016705">
    <property type="term" value="F:oxidoreductase activity, acting on paired donors, with incorporation or reduction of molecular oxygen"/>
    <property type="evidence" value="ECO:0007669"/>
    <property type="project" value="InterPro"/>
</dbReference>
<keyword evidence="9" id="KW-1185">Reference proteome</keyword>
<dbReference type="GO" id="GO:0005739">
    <property type="term" value="C:mitochondrion"/>
    <property type="evidence" value="ECO:0007669"/>
    <property type="project" value="UniProtKB-SubCell"/>
</dbReference>
<evidence type="ECO:0000256" key="4">
    <source>
        <dbReference type="ARBA" id="ARBA00023002"/>
    </source>
</evidence>
<dbReference type="Gene3D" id="1.10.630.10">
    <property type="entry name" value="Cytochrome P450"/>
    <property type="match status" value="1"/>
</dbReference>
<accession>A0AAJ5Z475</accession>
<dbReference type="GO" id="GO:0004497">
    <property type="term" value="F:monooxygenase activity"/>
    <property type="evidence" value="ECO:0007669"/>
    <property type="project" value="InterPro"/>
</dbReference>
<dbReference type="InterPro" id="IPR001128">
    <property type="entry name" value="Cyt_P450"/>
</dbReference>
<dbReference type="GO" id="GO:0020037">
    <property type="term" value="F:heme binding"/>
    <property type="evidence" value="ECO:0007669"/>
    <property type="project" value="InterPro"/>
</dbReference>
<dbReference type="GO" id="GO:0005506">
    <property type="term" value="F:iron ion binding"/>
    <property type="evidence" value="ECO:0007669"/>
    <property type="project" value="InterPro"/>
</dbReference>
<keyword evidence="7" id="KW-0496">Mitochondrion</keyword>
<dbReference type="PANTHER" id="PTHR24305:SF166">
    <property type="entry name" value="CYTOCHROME P450 12A4, MITOCHONDRIAL-RELATED"/>
    <property type="match status" value="1"/>
</dbReference>
<dbReference type="InterPro" id="IPR003789">
    <property type="entry name" value="Asn/Gln_tRNA_amidoTrase-B-like"/>
</dbReference>
<dbReference type="GO" id="GO:0016884">
    <property type="term" value="F:carbon-nitrogen ligase activity, with glutamine as amido-N-donor"/>
    <property type="evidence" value="ECO:0007669"/>
    <property type="project" value="UniProtKB-UniRule"/>
</dbReference>
<evidence type="ECO:0000256" key="6">
    <source>
        <dbReference type="PIRSR" id="PIRSR602403-1"/>
    </source>
</evidence>
<dbReference type="PRINTS" id="PR00385">
    <property type="entry name" value="P450"/>
</dbReference>
<dbReference type="AlphaFoldDB" id="A0AAJ5Z475"/>
<dbReference type="EMBL" id="CP119920">
    <property type="protein sequence ID" value="WFD16668.1"/>
    <property type="molecule type" value="Genomic_DNA"/>
</dbReference>
<dbReference type="Gene3D" id="1.10.1510.10">
    <property type="entry name" value="Uncharacterised protein YqeY/AIM41 PF09424, N-terminal domain"/>
    <property type="match status" value="1"/>
</dbReference>
<evidence type="ECO:0000256" key="3">
    <source>
        <dbReference type="ARBA" id="ARBA00022723"/>
    </source>
</evidence>
<comment type="cofactor">
    <cofactor evidence="1 6">
        <name>heme</name>
        <dbReference type="ChEBI" id="CHEBI:30413"/>
    </cofactor>
</comment>
<evidence type="ECO:0000313" key="8">
    <source>
        <dbReference type="EMBL" id="WFD16668.1"/>
    </source>
</evidence>
<evidence type="ECO:0000256" key="2">
    <source>
        <dbReference type="ARBA" id="ARBA00010617"/>
    </source>
</evidence>
<evidence type="ECO:0000256" key="1">
    <source>
        <dbReference type="ARBA" id="ARBA00001971"/>
    </source>
</evidence>